<evidence type="ECO:0000256" key="7">
    <source>
        <dbReference type="ARBA" id="ARBA00023128"/>
    </source>
</evidence>
<keyword evidence="5" id="KW-0809">Transit peptide</keyword>
<evidence type="ECO:0000259" key="12">
    <source>
        <dbReference type="Pfam" id="PF02096"/>
    </source>
</evidence>
<reference evidence="14" key="1">
    <citation type="journal article" date="2023" name="Mol. Phylogenet. Evol.">
        <title>Genome-scale phylogeny and comparative genomics of the fungal order Sordariales.</title>
        <authorList>
            <person name="Hensen N."/>
            <person name="Bonometti L."/>
            <person name="Westerberg I."/>
            <person name="Brannstrom I.O."/>
            <person name="Guillou S."/>
            <person name="Cros-Aarteil S."/>
            <person name="Calhoun S."/>
            <person name="Haridas S."/>
            <person name="Kuo A."/>
            <person name="Mondo S."/>
            <person name="Pangilinan J."/>
            <person name="Riley R."/>
            <person name="LaButti K."/>
            <person name="Andreopoulos B."/>
            <person name="Lipzen A."/>
            <person name="Chen C."/>
            <person name="Yan M."/>
            <person name="Daum C."/>
            <person name="Ng V."/>
            <person name="Clum A."/>
            <person name="Steindorff A."/>
            <person name="Ohm R.A."/>
            <person name="Martin F."/>
            <person name="Silar P."/>
            <person name="Natvig D.O."/>
            <person name="Lalanne C."/>
            <person name="Gautier V."/>
            <person name="Ament-Velasquez S.L."/>
            <person name="Kruys A."/>
            <person name="Hutchinson M.I."/>
            <person name="Powell A.J."/>
            <person name="Barry K."/>
            <person name="Miller A.N."/>
            <person name="Grigoriev I.V."/>
            <person name="Debuchy R."/>
            <person name="Gladieux P."/>
            <person name="Hiltunen Thoren M."/>
            <person name="Johannesson H."/>
        </authorList>
    </citation>
    <scope>NUCLEOTIDE SEQUENCE [LARGE SCALE GENOMIC DNA]</scope>
    <source>
        <strain evidence="14">CBS 340.73</strain>
    </source>
</reference>
<evidence type="ECO:0000256" key="2">
    <source>
        <dbReference type="ARBA" id="ARBA00009877"/>
    </source>
</evidence>
<gene>
    <name evidence="13" type="ORF">QBC46DRAFT_111307</name>
</gene>
<dbReference type="Pfam" id="PF02096">
    <property type="entry name" value="60KD_IMP"/>
    <property type="match status" value="1"/>
</dbReference>
<protein>
    <submittedName>
        <fullName evidence="13">Mitochondrial inner membrane protein OXA1</fullName>
    </submittedName>
</protein>
<keyword evidence="8 11" id="KW-0472">Membrane</keyword>
<dbReference type="GO" id="GO:0032979">
    <property type="term" value="P:protein insertion into mitochondrial inner membrane from matrix"/>
    <property type="evidence" value="ECO:0007669"/>
    <property type="project" value="TreeGrafter"/>
</dbReference>
<feature type="coiled-coil region" evidence="10">
    <location>
        <begin position="436"/>
        <end position="463"/>
    </location>
</feature>
<feature type="transmembrane region" description="Helical" evidence="11">
    <location>
        <begin position="315"/>
        <end position="332"/>
    </location>
</feature>
<evidence type="ECO:0000256" key="3">
    <source>
        <dbReference type="ARBA" id="ARBA00022692"/>
    </source>
</evidence>
<evidence type="ECO:0000313" key="14">
    <source>
        <dbReference type="Proteomes" id="UP001303473"/>
    </source>
</evidence>
<dbReference type="InterPro" id="IPR001708">
    <property type="entry name" value="YidC/ALB3/OXA1/COX18"/>
</dbReference>
<dbReference type="CDD" id="cd20069">
    <property type="entry name" value="5TM_Oxa1-like"/>
    <property type="match status" value="1"/>
</dbReference>
<dbReference type="InterPro" id="IPR028055">
    <property type="entry name" value="YidC/Oxa/ALB_C"/>
</dbReference>
<evidence type="ECO:0000256" key="1">
    <source>
        <dbReference type="ARBA" id="ARBA00004448"/>
    </source>
</evidence>
<evidence type="ECO:0000256" key="9">
    <source>
        <dbReference type="RuleBase" id="RU003945"/>
    </source>
</evidence>
<dbReference type="Proteomes" id="UP001303473">
    <property type="component" value="Unassembled WGS sequence"/>
</dbReference>
<dbReference type="AlphaFoldDB" id="A0AAN6NB51"/>
<proteinExistence type="inferred from homology"/>
<organism evidence="13 14">
    <name type="scientific">Diplogelasinospora grovesii</name>
    <dbReference type="NCBI Taxonomy" id="303347"/>
    <lineage>
        <taxon>Eukaryota</taxon>
        <taxon>Fungi</taxon>
        <taxon>Dikarya</taxon>
        <taxon>Ascomycota</taxon>
        <taxon>Pezizomycotina</taxon>
        <taxon>Sordariomycetes</taxon>
        <taxon>Sordariomycetidae</taxon>
        <taxon>Sordariales</taxon>
        <taxon>Diplogelasinosporaceae</taxon>
        <taxon>Diplogelasinospora</taxon>
    </lineage>
</organism>
<keyword evidence="6 11" id="KW-1133">Transmembrane helix</keyword>
<comment type="caution">
    <text evidence="13">The sequence shown here is derived from an EMBL/GenBank/DDBJ whole genome shotgun (WGS) entry which is preliminary data.</text>
</comment>
<evidence type="ECO:0000256" key="4">
    <source>
        <dbReference type="ARBA" id="ARBA00022792"/>
    </source>
</evidence>
<dbReference type="GO" id="GO:0032977">
    <property type="term" value="F:membrane insertase activity"/>
    <property type="evidence" value="ECO:0007669"/>
    <property type="project" value="InterPro"/>
</dbReference>
<sequence>MLPSRGLIRSSPSLGLAKAAIRTSTTRQLPLGRTRQFGTALRSSNNGTLGQNAFGSRRIGGSIALAAASQQILARGGQARYASTQPTTTATTATGAADVAPAADLTDLASTPIDLSGSELLNMPEQIGFLKALGLEYGWGPSSMMEWVLEHIYIYTGLPWWASLATVAILARIAIFKPSLTAAEHSQKLQELRKNPRYNEAMKEMQEAAMKTKDQMAMMKARNEMRQMHRAIGLQQWKAFVPLLNVPIAYGMLRLVRGMAALPVPSLETGGMLWFPDLTIADPYFILPVLTGLIFVSALRMGLPYMAPAQQKMMKMMGVVMLPLSLVVTIYLPSGLQFYFLMTGALQWLQSWIFYQGWFRSWVGLNPLNKTATGATAAISPSASTTAGSWQPPRTIQTTARPAEAAPEQESMFNSIRGGIEAAKEKLSNYNERGQRSKAVQAAREYEERRALEEKERLIARREEKLMKKRGGGR</sequence>
<keyword evidence="14" id="KW-1185">Reference proteome</keyword>
<dbReference type="PANTHER" id="PTHR12428">
    <property type="entry name" value="OXA1"/>
    <property type="match status" value="1"/>
</dbReference>
<keyword evidence="3 9" id="KW-0812">Transmembrane</keyword>
<comment type="similarity">
    <text evidence="2 9">Belongs to the OXA1/ALB3/YidC family.</text>
</comment>
<evidence type="ECO:0000256" key="8">
    <source>
        <dbReference type="ARBA" id="ARBA00023136"/>
    </source>
</evidence>
<dbReference type="EMBL" id="MU853788">
    <property type="protein sequence ID" value="KAK3941033.1"/>
    <property type="molecule type" value="Genomic_DNA"/>
</dbReference>
<evidence type="ECO:0000256" key="5">
    <source>
        <dbReference type="ARBA" id="ARBA00022946"/>
    </source>
</evidence>
<dbReference type="PANTHER" id="PTHR12428:SF66">
    <property type="entry name" value="MITOCHONDRIAL INNER MEMBRANE PROTEIN OXA1L"/>
    <property type="match status" value="1"/>
</dbReference>
<accession>A0AAN6NB51</accession>
<keyword evidence="7" id="KW-0496">Mitochondrion</keyword>
<evidence type="ECO:0000256" key="11">
    <source>
        <dbReference type="SAM" id="Phobius"/>
    </source>
</evidence>
<evidence type="ECO:0000256" key="6">
    <source>
        <dbReference type="ARBA" id="ARBA00022989"/>
    </source>
</evidence>
<evidence type="ECO:0000256" key="10">
    <source>
        <dbReference type="SAM" id="Coils"/>
    </source>
</evidence>
<keyword evidence="10" id="KW-0175">Coiled coil</keyword>
<keyword evidence="4" id="KW-0999">Mitochondrion inner membrane</keyword>
<feature type="transmembrane region" description="Helical" evidence="11">
    <location>
        <begin position="284"/>
        <end position="303"/>
    </location>
</feature>
<feature type="transmembrane region" description="Helical" evidence="11">
    <location>
        <begin position="152"/>
        <end position="175"/>
    </location>
</feature>
<evidence type="ECO:0000313" key="13">
    <source>
        <dbReference type="EMBL" id="KAK3941033.1"/>
    </source>
</evidence>
<name>A0AAN6NB51_9PEZI</name>
<comment type="subcellular location">
    <subcellularLocation>
        <location evidence="9">Membrane</location>
        <topology evidence="9">Multi-pass membrane protein</topology>
    </subcellularLocation>
    <subcellularLocation>
        <location evidence="1">Mitochondrion inner membrane</location>
        <topology evidence="1">Multi-pass membrane protein</topology>
    </subcellularLocation>
</comment>
<feature type="domain" description="Membrane insertase YidC/Oxa/ALB C-terminal" evidence="12">
    <location>
        <begin position="160"/>
        <end position="355"/>
    </location>
</feature>
<dbReference type="GO" id="GO:0005743">
    <property type="term" value="C:mitochondrial inner membrane"/>
    <property type="evidence" value="ECO:0007669"/>
    <property type="project" value="UniProtKB-SubCell"/>
</dbReference>